<feature type="domain" description="BioF2-like acetyltransferase" evidence="1">
    <location>
        <begin position="159"/>
        <end position="301"/>
    </location>
</feature>
<evidence type="ECO:0000259" key="1">
    <source>
        <dbReference type="Pfam" id="PF13480"/>
    </source>
</evidence>
<dbReference type="InterPro" id="IPR016181">
    <property type="entry name" value="Acyl_CoA_acyltransferase"/>
</dbReference>
<dbReference type="EMBL" id="CP062222">
    <property type="protein sequence ID" value="QTC89716.1"/>
    <property type="molecule type" value="Genomic_DNA"/>
</dbReference>
<reference evidence="2" key="1">
    <citation type="submission" date="2020-09" db="EMBL/GenBank/DDBJ databases">
        <title>Brevundimonas sp. LVF2 isolated from a puddle in Goettingen, Germany.</title>
        <authorList>
            <person name="Friedrich I."/>
            <person name="Klassen A."/>
            <person name="Hannes N."/>
            <person name="Schneider D."/>
            <person name="Hertel R."/>
            <person name="Daniel R."/>
        </authorList>
    </citation>
    <scope>NUCLEOTIDE SEQUENCE</scope>
    <source>
        <strain evidence="2">LVF2</strain>
    </source>
</reference>
<dbReference type="SUPFAM" id="SSF55729">
    <property type="entry name" value="Acyl-CoA N-acyltransferases (Nat)"/>
    <property type="match status" value="1"/>
</dbReference>
<gene>
    <name evidence="2" type="ORF">IFJ75_10355</name>
</gene>
<dbReference type="InterPro" id="IPR038740">
    <property type="entry name" value="BioF2-like_GNAT_dom"/>
</dbReference>
<keyword evidence="3" id="KW-1185">Reference proteome</keyword>
<dbReference type="RefSeq" id="WP_207867925.1">
    <property type="nucleotide sequence ID" value="NZ_CP062222.1"/>
</dbReference>
<accession>A0A975BYA0</accession>
<dbReference type="Gene3D" id="3.40.630.30">
    <property type="match status" value="1"/>
</dbReference>
<evidence type="ECO:0000313" key="3">
    <source>
        <dbReference type="Proteomes" id="UP000663918"/>
    </source>
</evidence>
<dbReference type="Pfam" id="PF13480">
    <property type="entry name" value="Acetyltransf_6"/>
    <property type="match status" value="1"/>
</dbReference>
<organism evidence="2 3">
    <name type="scientific">Brevundimonas goettingensis</name>
    <dbReference type="NCBI Taxonomy" id="2774190"/>
    <lineage>
        <taxon>Bacteria</taxon>
        <taxon>Pseudomonadati</taxon>
        <taxon>Pseudomonadota</taxon>
        <taxon>Alphaproteobacteria</taxon>
        <taxon>Caulobacterales</taxon>
        <taxon>Caulobacteraceae</taxon>
        <taxon>Brevundimonas</taxon>
    </lineage>
</organism>
<name>A0A975BYA0_9CAUL</name>
<dbReference type="AlphaFoldDB" id="A0A975BYA0"/>
<dbReference type="KEGG" id="bgoe:IFJ75_10355"/>
<proteinExistence type="predicted"/>
<evidence type="ECO:0000313" key="2">
    <source>
        <dbReference type="EMBL" id="QTC89716.1"/>
    </source>
</evidence>
<dbReference type="Proteomes" id="UP000663918">
    <property type="component" value="Chromosome"/>
</dbReference>
<sequence>MTVRATPFEVEIVRPSMLRVADTAAWSALQRADPAFRSPLLSPHFARAVGRVRDDARVAVISRDGERVAFFGFHQRPGGFGRPLGAPFSDYHGAVSTSDTGLKPGQIIALVGLKAFRHNGLIDPYGLFPATETPVEAFAIELNQSPDDYLEAVRAASPKKFKNWRRLAHRLAEVGPLTIRADTSQDAFDTVMQWKSDQFFRTGVQDVLRPQWATDLMQSLFETRKGPMTGLLLSLYAGDTLVGGHFGVREGGVYHPWIASMSPEMAAFSPGQTFIDQAIRAMPELGLEVYDLGCGHDHYKRPFAPAISLVGSGFHSAPGGTFKRAEEAAWTVGPLGRSSAVDKVRRRLDHIATADPSMRGRVQGLIEAVSATRRRSLGADQ</sequence>
<protein>
    <submittedName>
        <fullName evidence="2">GNAT family N-acetyltransferase</fullName>
    </submittedName>
</protein>